<feature type="non-terminal residue" evidence="1">
    <location>
        <position position="1"/>
    </location>
</feature>
<dbReference type="SUPFAM" id="SSF57196">
    <property type="entry name" value="EGF/Laminin"/>
    <property type="match status" value="1"/>
</dbReference>
<proteinExistence type="predicted"/>
<keyword evidence="2" id="KW-1185">Reference proteome</keyword>
<dbReference type="Proteomes" id="UP001634394">
    <property type="component" value="Unassembled WGS sequence"/>
</dbReference>
<evidence type="ECO:0000313" key="2">
    <source>
        <dbReference type="Proteomes" id="UP001634394"/>
    </source>
</evidence>
<feature type="non-terminal residue" evidence="1">
    <location>
        <position position="60"/>
    </location>
</feature>
<dbReference type="Pfam" id="PF14670">
    <property type="entry name" value="FXa_inhibition"/>
    <property type="match status" value="1"/>
</dbReference>
<accession>A0ABD3XXW6</accession>
<comment type="caution">
    <text evidence="1">The sequence shown here is derived from an EMBL/GenBank/DDBJ whole genome shotgun (WGS) entry which is preliminary data.</text>
</comment>
<reference evidence="1 2" key="1">
    <citation type="submission" date="2024-11" db="EMBL/GenBank/DDBJ databases">
        <title>Chromosome-level genome assembly of the freshwater bivalve Anodonta woodiana.</title>
        <authorList>
            <person name="Chen X."/>
        </authorList>
    </citation>
    <scope>NUCLEOTIDE SEQUENCE [LARGE SCALE GENOMIC DNA]</scope>
    <source>
        <strain evidence="1">MN2024</strain>
        <tissue evidence="1">Gills</tissue>
    </source>
</reference>
<evidence type="ECO:0000313" key="1">
    <source>
        <dbReference type="EMBL" id="KAL3891044.1"/>
    </source>
</evidence>
<protein>
    <submittedName>
        <fullName evidence="1">Uncharacterized protein</fullName>
    </submittedName>
</protein>
<sequence>PCFTLNGECEQICIANGKWRTCECTYGFLLEENGKTCRSDPVKDNFILIHDETHNAIYQM</sequence>
<gene>
    <name evidence="1" type="ORF">ACJMK2_003307</name>
</gene>
<dbReference type="Gene3D" id="2.10.25.10">
    <property type="entry name" value="Laminin"/>
    <property type="match status" value="1"/>
</dbReference>
<dbReference type="AlphaFoldDB" id="A0ABD3XXW6"/>
<organism evidence="1 2">
    <name type="scientific">Sinanodonta woodiana</name>
    <name type="common">Chinese pond mussel</name>
    <name type="synonym">Anodonta woodiana</name>
    <dbReference type="NCBI Taxonomy" id="1069815"/>
    <lineage>
        <taxon>Eukaryota</taxon>
        <taxon>Metazoa</taxon>
        <taxon>Spiralia</taxon>
        <taxon>Lophotrochozoa</taxon>
        <taxon>Mollusca</taxon>
        <taxon>Bivalvia</taxon>
        <taxon>Autobranchia</taxon>
        <taxon>Heteroconchia</taxon>
        <taxon>Palaeoheterodonta</taxon>
        <taxon>Unionida</taxon>
        <taxon>Unionoidea</taxon>
        <taxon>Unionidae</taxon>
        <taxon>Unioninae</taxon>
        <taxon>Sinanodonta</taxon>
    </lineage>
</organism>
<name>A0ABD3XXW6_SINWO</name>
<dbReference type="EMBL" id="JBJQND010000001">
    <property type="protein sequence ID" value="KAL3891044.1"/>
    <property type="molecule type" value="Genomic_DNA"/>
</dbReference>